<dbReference type="GO" id="GO:0003677">
    <property type="term" value="F:DNA binding"/>
    <property type="evidence" value="ECO:0007669"/>
    <property type="project" value="UniProtKB-KW"/>
</dbReference>
<keyword evidence="4" id="KW-0238">DNA-binding</keyword>
<dbReference type="InterPro" id="IPR009057">
    <property type="entry name" value="Homeodomain-like_sf"/>
</dbReference>
<evidence type="ECO:0000256" key="6">
    <source>
        <dbReference type="ARBA" id="ARBA00023242"/>
    </source>
</evidence>
<keyword evidence="3" id="KW-0805">Transcription regulation</keyword>
<proteinExistence type="predicted"/>
<dbReference type="Gene3D" id="1.10.10.60">
    <property type="entry name" value="Homeodomain-like"/>
    <property type="match status" value="1"/>
</dbReference>
<evidence type="ECO:0000256" key="3">
    <source>
        <dbReference type="ARBA" id="ARBA00023015"/>
    </source>
</evidence>
<dbReference type="PROSITE" id="PS50090">
    <property type="entry name" value="MYB_LIKE"/>
    <property type="match status" value="1"/>
</dbReference>
<keyword evidence="10" id="KW-1185">Reference proteome</keyword>
<dbReference type="InterPro" id="IPR001005">
    <property type="entry name" value="SANT/Myb"/>
</dbReference>
<evidence type="ECO:0000313" key="10">
    <source>
        <dbReference type="Proteomes" id="UP001289374"/>
    </source>
</evidence>
<comment type="subcellular location">
    <subcellularLocation>
        <location evidence="1">Nucleus</location>
    </subcellularLocation>
</comment>
<keyword evidence="6" id="KW-0539">Nucleus</keyword>
<evidence type="ECO:0000256" key="5">
    <source>
        <dbReference type="ARBA" id="ARBA00023163"/>
    </source>
</evidence>
<evidence type="ECO:0000256" key="4">
    <source>
        <dbReference type="ARBA" id="ARBA00023125"/>
    </source>
</evidence>
<feature type="domain" description="Myb-like" evidence="7">
    <location>
        <begin position="9"/>
        <end position="66"/>
    </location>
</feature>
<dbReference type="SMART" id="SM00717">
    <property type="entry name" value="SANT"/>
    <property type="match status" value="1"/>
</dbReference>
<evidence type="ECO:0000256" key="2">
    <source>
        <dbReference type="ARBA" id="ARBA00022737"/>
    </source>
</evidence>
<dbReference type="PROSITE" id="PS51294">
    <property type="entry name" value="HTH_MYB"/>
    <property type="match status" value="1"/>
</dbReference>
<protein>
    <submittedName>
        <fullName evidence="9">Transcription factor LAF1</fullName>
    </submittedName>
</protein>
<reference evidence="9" key="2">
    <citation type="journal article" date="2024" name="Plant">
        <title>Genomic evolution and insights into agronomic trait innovations of Sesamum species.</title>
        <authorList>
            <person name="Miao H."/>
            <person name="Wang L."/>
            <person name="Qu L."/>
            <person name="Liu H."/>
            <person name="Sun Y."/>
            <person name="Le M."/>
            <person name="Wang Q."/>
            <person name="Wei S."/>
            <person name="Zheng Y."/>
            <person name="Lin W."/>
            <person name="Duan Y."/>
            <person name="Cao H."/>
            <person name="Xiong S."/>
            <person name="Wang X."/>
            <person name="Wei L."/>
            <person name="Li C."/>
            <person name="Ma Q."/>
            <person name="Ju M."/>
            <person name="Zhao R."/>
            <person name="Li G."/>
            <person name="Mu C."/>
            <person name="Tian Q."/>
            <person name="Mei H."/>
            <person name="Zhang T."/>
            <person name="Gao T."/>
            <person name="Zhang H."/>
        </authorList>
    </citation>
    <scope>NUCLEOTIDE SEQUENCE</scope>
    <source>
        <strain evidence="9">K16</strain>
    </source>
</reference>
<dbReference type="EMBL" id="JACGWL010000004">
    <property type="protein sequence ID" value="KAK4403588.1"/>
    <property type="molecule type" value="Genomic_DNA"/>
</dbReference>
<name>A0AAE1X279_9LAMI</name>
<keyword evidence="2" id="KW-0677">Repeat</keyword>
<dbReference type="SUPFAM" id="SSF46689">
    <property type="entry name" value="Homeodomain-like"/>
    <property type="match status" value="1"/>
</dbReference>
<evidence type="ECO:0000313" key="9">
    <source>
        <dbReference type="EMBL" id="KAK4403588.1"/>
    </source>
</evidence>
<keyword evidence="5" id="KW-0804">Transcription</keyword>
<dbReference type="AlphaFoldDB" id="A0AAE1X279"/>
<dbReference type="Pfam" id="PF00249">
    <property type="entry name" value="Myb_DNA-binding"/>
    <property type="match status" value="1"/>
</dbReference>
<evidence type="ECO:0000256" key="1">
    <source>
        <dbReference type="ARBA" id="ARBA00004123"/>
    </source>
</evidence>
<dbReference type="CDD" id="cd00167">
    <property type="entry name" value="SANT"/>
    <property type="match status" value="1"/>
</dbReference>
<feature type="domain" description="HTH myb-type" evidence="8">
    <location>
        <begin position="9"/>
        <end position="70"/>
    </location>
</feature>
<dbReference type="PANTHER" id="PTHR47997">
    <property type="entry name" value="MYB DOMAIN PROTEIN 55"/>
    <property type="match status" value="1"/>
</dbReference>
<evidence type="ECO:0000259" key="8">
    <source>
        <dbReference type="PROSITE" id="PS51294"/>
    </source>
</evidence>
<organism evidence="9 10">
    <name type="scientific">Sesamum angolense</name>
    <dbReference type="NCBI Taxonomy" id="2727404"/>
    <lineage>
        <taxon>Eukaryota</taxon>
        <taxon>Viridiplantae</taxon>
        <taxon>Streptophyta</taxon>
        <taxon>Embryophyta</taxon>
        <taxon>Tracheophyta</taxon>
        <taxon>Spermatophyta</taxon>
        <taxon>Magnoliopsida</taxon>
        <taxon>eudicotyledons</taxon>
        <taxon>Gunneridae</taxon>
        <taxon>Pentapetalae</taxon>
        <taxon>asterids</taxon>
        <taxon>lamiids</taxon>
        <taxon>Lamiales</taxon>
        <taxon>Pedaliaceae</taxon>
        <taxon>Sesamum</taxon>
    </lineage>
</organism>
<sequence length="194" mass="22393">MASMLDKSMKKHKKGLWSPDEDQKLRNYVLKHGHGCWSSVAINAGERAASSTRNDHSCILRLKRRAGKTAETEAQTTKNDYKYEEIRELESLTSFPHIERSARKCSFPKVLFAEWLSYDHFKNDHNLDNHSSSLEDNLVDGLLVDEGTFCSESDRKRDEVSVDDSPFKLEDEILESCLFDYFPGEFCMSYDMYA</sequence>
<dbReference type="Proteomes" id="UP001289374">
    <property type="component" value="Unassembled WGS sequence"/>
</dbReference>
<gene>
    <name evidence="9" type="ORF">Sango_0727400</name>
</gene>
<comment type="caution">
    <text evidence="9">The sequence shown here is derived from an EMBL/GenBank/DDBJ whole genome shotgun (WGS) entry which is preliminary data.</text>
</comment>
<dbReference type="GO" id="GO:0005634">
    <property type="term" value="C:nucleus"/>
    <property type="evidence" value="ECO:0007669"/>
    <property type="project" value="UniProtKB-SubCell"/>
</dbReference>
<dbReference type="PANTHER" id="PTHR47997:SF11">
    <property type="entry name" value="TRANSCRIPTION FACTOR LAF1"/>
    <property type="match status" value="1"/>
</dbReference>
<accession>A0AAE1X279</accession>
<dbReference type="InterPro" id="IPR051953">
    <property type="entry name" value="Plant_SW-associated_TFs"/>
</dbReference>
<dbReference type="InterPro" id="IPR017930">
    <property type="entry name" value="Myb_dom"/>
</dbReference>
<reference evidence="9" key="1">
    <citation type="submission" date="2020-06" db="EMBL/GenBank/DDBJ databases">
        <authorList>
            <person name="Li T."/>
            <person name="Hu X."/>
            <person name="Zhang T."/>
            <person name="Song X."/>
            <person name="Zhang H."/>
            <person name="Dai N."/>
            <person name="Sheng W."/>
            <person name="Hou X."/>
            <person name="Wei L."/>
        </authorList>
    </citation>
    <scope>NUCLEOTIDE SEQUENCE</scope>
    <source>
        <strain evidence="9">K16</strain>
        <tissue evidence="9">Leaf</tissue>
    </source>
</reference>
<evidence type="ECO:0000259" key="7">
    <source>
        <dbReference type="PROSITE" id="PS50090"/>
    </source>
</evidence>